<comment type="caution">
    <text evidence="1">The sequence shown here is derived from an EMBL/GenBank/DDBJ whole genome shotgun (WGS) entry which is preliminary data.</text>
</comment>
<dbReference type="EMBL" id="VUJX02000006">
    <property type="protein sequence ID" value="KAL0935730.1"/>
    <property type="molecule type" value="Genomic_DNA"/>
</dbReference>
<name>A0ACC3YUY7_COLTU</name>
<protein>
    <submittedName>
        <fullName evidence="1">Polarized growth protein</fullName>
    </submittedName>
</protein>
<proteinExistence type="predicted"/>
<evidence type="ECO:0000313" key="2">
    <source>
        <dbReference type="Proteomes" id="UP000805649"/>
    </source>
</evidence>
<gene>
    <name evidence="1" type="ORF">CTRU02_210321</name>
</gene>
<dbReference type="Proteomes" id="UP000805649">
    <property type="component" value="Unassembled WGS sequence"/>
</dbReference>
<reference evidence="1 2" key="1">
    <citation type="journal article" date="2020" name="Phytopathology">
        <title>Genome Sequence Resources of Colletotrichum truncatum, C. plurivorum, C. musicola, and C. sojae: Four Species Pathogenic to Soybean (Glycine max).</title>
        <authorList>
            <person name="Rogerio F."/>
            <person name="Boufleur T.R."/>
            <person name="Ciampi-Guillardi M."/>
            <person name="Sukno S.A."/>
            <person name="Thon M.R."/>
            <person name="Massola Junior N.S."/>
            <person name="Baroncelli R."/>
        </authorList>
    </citation>
    <scope>NUCLEOTIDE SEQUENCE [LARGE SCALE GENOMIC DNA]</scope>
    <source>
        <strain evidence="1 2">CMES1059</strain>
    </source>
</reference>
<accession>A0ACC3YUY7</accession>
<evidence type="ECO:0000313" key="1">
    <source>
        <dbReference type="EMBL" id="KAL0935730.1"/>
    </source>
</evidence>
<sequence>MSLVALLRHGLRLLLPLAVVLNVYLYLYPIFIGCAFPVAPSDSSSGAELGSKVAFLEAVRPHLPPSIPLRKTSARPAPFRLLALGDPQLEGDTAIRRHNGPIFAHARSLWSHVTFQSENSLRQRIRQSLHDLIDIFFEDVFDELESIRKRIDLFGNDFYLAHIYRTVHWWTRPTHVTVLGDLLGSQWIGIEEFRRRGRRYWDRVMRGTERVPDDVAAYPSMEYELSGLLSPSGEPSAEWPRRVINVAGNHDIGYAGDINQDRFGRFERLFGKANYELRFELPIEDPKVNATVVDDVANPSSDRLPPEIRVIILNDMNLDTPAKDADLQDATYAFINSVIETSSAVEYNGHFTVVLTHIPLHKPEGVCVDSPFFDFHGDEDGGGVKEQNLLSYDASKGFLEGIFGMSGNTEAPGNGKGRPGVILNGHDHEGCDTFHYINQTDGNLEDRRWQAQKWKDAKGHGVAGAAGVPGLREITVRSMMGDFGGNAGLFSAWFDEETWSWKFEYATCALGTQHMWWLVHILDLVAVVGIIAYIVLSVLEANKPPSPAKSNGALISNGTVTSNGKPTPANGVVPSNGAVKKPTENGEAILS</sequence>
<keyword evidence="2" id="KW-1185">Reference proteome</keyword>
<organism evidence="1 2">
    <name type="scientific">Colletotrichum truncatum</name>
    <name type="common">Anthracnose fungus</name>
    <name type="synonym">Colletotrichum capsici</name>
    <dbReference type="NCBI Taxonomy" id="5467"/>
    <lineage>
        <taxon>Eukaryota</taxon>
        <taxon>Fungi</taxon>
        <taxon>Dikarya</taxon>
        <taxon>Ascomycota</taxon>
        <taxon>Pezizomycotina</taxon>
        <taxon>Sordariomycetes</taxon>
        <taxon>Hypocreomycetidae</taxon>
        <taxon>Glomerellales</taxon>
        <taxon>Glomerellaceae</taxon>
        <taxon>Colletotrichum</taxon>
        <taxon>Colletotrichum truncatum species complex</taxon>
    </lineage>
</organism>